<dbReference type="InterPro" id="IPR036397">
    <property type="entry name" value="RNaseH_sf"/>
</dbReference>
<dbReference type="GO" id="GO:0000014">
    <property type="term" value="F:single-stranded DNA endodeoxyribonuclease activity"/>
    <property type="evidence" value="ECO:0007669"/>
    <property type="project" value="TreeGrafter"/>
</dbReference>
<dbReference type="EMBL" id="KQ435783">
    <property type="protein sequence ID" value="KOX74648.1"/>
    <property type="molecule type" value="Genomic_DNA"/>
</dbReference>
<keyword evidence="1" id="KW-0808">Transferase</keyword>
<evidence type="ECO:0000313" key="1">
    <source>
        <dbReference type="EMBL" id="KOX74648.1"/>
    </source>
</evidence>
<protein>
    <submittedName>
        <fullName evidence="1">Histone-lysine N-methyltransferase SETMAR</fullName>
    </submittedName>
</protein>
<dbReference type="GO" id="GO:0000729">
    <property type="term" value="P:DNA double-strand break processing"/>
    <property type="evidence" value="ECO:0007669"/>
    <property type="project" value="TreeGrafter"/>
</dbReference>
<evidence type="ECO:0000313" key="2">
    <source>
        <dbReference type="Proteomes" id="UP000053105"/>
    </source>
</evidence>
<organism evidence="1 2">
    <name type="scientific">Melipona quadrifasciata</name>
    <dbReference type="NCBI Taxonomy" id="166423"/>
    <lineage>
        <taxon>Eukaryota</taxon>
        <taxon>Metazoa</taxon>
        <taxon>Ecdysozoa</taxon>
        <taxon>Arthropoda</taxon>
        <taxon>Hexapoda</taxon>
        <taxon>Insecta</taxon>
        <taxon>Pterygota</taxon>
        <taxon>Neoptera</taxon>
        <taxon>Endopterygota</taxon>
        <taxon>Hymenoptera</taxon>
        <taxon>Apocrita</taxon>
        <taxon>Aculeata</taxon>
        <taxon>Apoidea</taxon>
        <taxon>Anthophila</taxon>
        <taxon>Apidae</taxon>
        <taxon>Melipona</taxon>
    </lineage>
</organism>
<dbReference type="PANTHER" id="PTHR46060">
    <property type="entry name" value="MARINER MOS1 TRANSPOSASE-LIKE PROTEIN"/>
    <property type="match status" value="1"/>
</dbReference>
<dbReference type="GO" id="GO:0005634">
    <property type="term" value="C:nucleus"/>
    <property type="evidence" value="ECO:0007669"/>
    <property type="project" value="TreeGrafter"/>
</dbReference>
<accession>A0A0N0BGJ5</accession>
<dbReference type="GO" id="GO:0003697">
    <property type="term" value="F:single-stranded DNA binding"/>
    <property type="evidence" value="ECO:0007669"/>
    <property type="project" value="TreeGrafter"/>
</dbReference>
<dbReference type="GO" id="GO:0046975">
    <property type="term" value="F:histone H3K36 methyltransferase activity"/>
    <property type="evidence" value="ECO:0007669"/>
    <property type="project" value="TreeGrafter"/>
</dbReference>
<dbReference type="InterPro" id="IPR052709">
    <property type="entry name" value="Transposase-MT_Hybrid"/>
</dbReference>
<sequence length="78" mass="9524">DVLLHSPYSLDIASSEFHLFRFLQNFLSGKNFNSLIDIKNQLEKFFITKFEKFWKDGIFKLYERWRKIVEQNGEYIIE</sequence>
<dbReference type="GO" id="GO:0015074">
    <property type="term" value="P:DNA integration"/>
    <property type="evidence" value="ECO:0007669"/>
    <property type="project" value="TreeGrafter"/>
</dbReference>
<name>A0A0N0BGJ5_9HYME</name>
<dbReference type="PANTHER" id="PTHR46060:SF2">
    <property type="entry name" value="HISTONE-LYSINE N-METHYLTRANSFERASE SETMAR"/>
    <property type="match status" value="1"/>
</dbReference>
<keyword evidence="1" id="KW-0489">Methyltransferase</keyword>
<dbReference type="GO" id="GO:0035861">
    <property type="term" value="C:site of double-strand break"/>
    <property type="evidence" value="ECO:0007669"/>
    <property type="project" value="TreeGrafter"/>
</dbReference>
<dbReference type="GO" id="GO:0000793">
    <property type="term" value="C:condensed chromosome"/>
    <property type="evidence" value="ECO:0007669"/>
    <property type="project" value="TreeGrafter"/>
</dbReference>
<dbReference type="GO" id="GO:0003690">
    <property type="term" value="F:double-stranded DNA binding"/>
    <property type="evidence" value="ECO:0007669"/>
    <property type="project" value="TreeGrafter"/>
</dbReference>
<dbReference type="GO" id="GO:0042800">
    <property type="term" value="F:histone H3K4 methyltransferase activity"/>
    <property type="evidence" value="ECO:0007669"/>
    <property type="project" value="TreeGrafter"/>
</dbReference>
<dbReference type="GO" id="GO:0006303">
    <property type="term" value="P:double-strand break repair via nonhomologous end joining"/>
    <property type="evidence" value="ECO:0007669"/>
    <property type="project" value="TreeGrafter"/>
</dbReference>
<gene>
    <name evidence="1" type="ORF">WN51_13082</name>
</gene>
<dbReference type="GO" id="GO:0044547">
    <property type="term" value="F:DNA topoisomerase binding"/>
    <property type="evidence" value="ECO:0007669"/>
    <property type="project" value="TreeGrafter"/>
</dbReference>
<dbReference type="GO" id="GO:0031297">
    <property type="term" value="P:replication fork processing"/>
    <property type="evidence" value="ECO:0007669"/>
    <property type="project" value="TreeGrafter"/>
</dbReference>
<dbReference type="GO" id="GO:0032259">
    <property type="term" value="P:methylation"/>
    <property type="evidence" value="ECO:0007669"/>
    <property type="project" value="UniProtKB-KW"/>
</dbReference>
<dbReference type="AlphaFoldDB" id="A0A0N0BGJ5"/>
<feature type="non-terminal residue" evidence="1">
    <location>
        <position position="1"/>
    </location>
</feature>
<keyword evidence="2" id="KW-1185">Reference proteome</keyword>
<proteinExistence type="predicted"/>
<dbReference type="Gene3D" id="3.30.420.10">
    <property type="entry name" value="Ribonuclease H-like superfamily/Ribonuclease H"/>
    <property type="match status" value="1"/>
</dbReference>
<dbReference type="OrthoDB" id="10065579at2759"/>
<dbReference type="STRING" id="166423.A0A0N0BGJ5"/>
<dbReference type="Proteomes" id="UP000053105">
    <property type="component" value="Unassembled WGS sequence"/>
</dbReference>
<reference evidence="1 2" key="1">
    <citation type="submission" date="2015-07" db="EMBL/GenBank/DDBJ databases">
        <title>The genome of Melipona quadrifasciata.</title>
        <authorList>
            <person name="Pan H."/>
            <person name="Kapheim K."/>
        </authorList>
    </citation>
    <scope>NUCLEOTIDE SEQUENCE [LARGE SCALE GENOMIC DNA]</scope>
    <source>
        <strain evidence="1">0111107301</strain>
        <tissue evidence="1">Whole body</tissue>
    </source>
</reference>
<dbReference type="GO" id="GO:0044774">
    <property type="term" value="P:mitotic DNA integrity checkpoint signaling"/>
    <property type="evidence" value="ECO:0007669"/>
    <property type="project" value="TreeGrafter"/>
</dbReference>